<evidence type="ECO:0000313" key="2">
    <source>
        <dbReference type="EMBL" id="MRG85062.1"/>
    </source>
</evidence>
<evidence type="ECO:0000256" key="1">
    <source>
        <dbReference type="SAM" id="Phobius"/>
    </source>
</evidence>
<feature type="transmembrane region" description="Helical" evidence="1">
    <location>
        <begin position="455"/>
        <end position="475"/>
    </location>
</feature>
<feature type="transmembrane region" description="Helical" evidence="1">
    <location>
        <begin position="47"/>
        <end position="68"/>
    </location>
</feature>
<evidence type="ECO:0000313" key="3">
    <source>
        <dbReference type="Proteomes" id="UP000480185"/>
    </source>
</evidence>
<keyword evidence="1" id="KW-1133">Transmembrane helix</keyword>
<keyword evidence="1" id="KW-0472">Membrane</keyword>
<comment type="caution">
    <text evidence="2">The sequence shown here is derived from an EMBL/GenBank/DDBJ whole genome shotgun (WGS) entry which is preliminary data.</text>
</comment>
<feature type="transmembrane region" description="Helical" evidence="1">
    <location>
        <begin position="174"/>
        <end position="191"/>
    </location>
</feature>
<feature type="transmembrane region" description="Helical" evidence="1">
    <location>
        <begin position="16"/>
        <end position="35"/>
    </location>
</feature>
<dbReference type="RefSeq" id="WP_153727015.1">
    <property type="nucleotide sequence ID" value="NZ_WJNH01000001.1"/>
</dbReference>
<keyword evidence="3" id="KW-1185">Reference proteome</keyword>
<gene>
    <name evidence="2" type="ORF">GH754_01825</name>
</gene>
<feature type="transmembrane region" description="Helical" evidence="1">
    <location>
        <begin position="197"/>
        <end position="214"/>
    </location>
</feature>
<protein>
    <recommendedName>
        <fullName evidence="4">Glycosyltransferase RgtA/B/C/D-like domain-containing protein</fullName>
    </recommendedName>
</protein>
<name>A0A6G1X291_9BACI</name>
<reference evidence="2 3" key="1">
    <citation type="submission" date="2019-11" db="EMBL/GenBank/DDBJ databases">
        <authorList>
            <person name="Li J."/>
        </authorList>
    </citation>
    <scope>NUCLEOTIDE SEQUENCE [LARGE SCALE GENOMIC DNA]</scope>
    <source>
        <strain evidence="2 3">J4</strain>
    </source>
</reference>
<feature type="transmembrane region" description="Helical" evidence="1">
    <location>
        <begin position="221"/>
        <end position="239"/>
    </location>
</feature>
<evidence type="ECO:0008006" key="4">
    <source>
        <dbReference type="Google" id="ProtNLM"/>
    </source>
</evidence>
<organism evidence="2 3">
    <name type="scientific">Salinibacillus xinjiangensis</name>
    <dbReference type="NCBI Taxonomy" id="1229268"/>
    <lineage>
        <taxon>Bacteria</taxon>
        <taxon>Bacillati</taxon>
        <taxon>Bacillota</taxon>
        <taxon>Bacilli</taxon>
        <taxon>Bacillales</taxon>
        <taxon>Bacillaceae</taxon>
        <taxon>Salinibacillus</taxon>
    </lineage>
</organism>
<proteinExistence type="predicted"/>
<keyword evidence="1" id="KW-0812">Transmembrane</keyword>
<feature type="transmembrane region" description="Helical" evidence="1">
    <location>
        <begin position="269"/>
        <end position="288"/>
    </location>
</feature>
<feature type="transmembrane region" description="Helical" evidence="1">
    <location>
        <begin position="482"/>
        <end position="500"/>
    </location>
</feature>
<dbReference type="EMBL" id="WJNH01000001">
    <property type="protein sequence ID" value="MRG85062.1"/>
    <property type="molecule type" value="Genomic_DNA"/>
</dbReference>
<feature type="transmembrane region" description="Helical" evidence="1">
    <location>
        <begin position="245"/>
        <end position="262"/>
    </location>
</feature>
<dbReference type="Proteomes" id="UP000480185">
    <property type="component" value="Unassembled WGS sequence"/>
</dbReference>
<dbReference type="AlphaFoldDB" id="A0A6G1X291"/>
<accession>A0A6G1X291</accession>
<feature type="transmembrane region" description="Helical" evidence="1">
    <location>
        <begin position="139"/>
        <end position="162"/>
    </location>
</feature>
<feature type="transmembrane region" description="Helical" evidence="1">
    <location>
        <begin position="506"/>
        <end position="527"/>
    </location>
</feature>
<sequence>MKLLKLPSFPYFDRKFIIVALFHWFFSFFTDRFIFTFSITNLPLSKLVLWCSIKGLSLILLLVMWQFISYIIKKRDRNTILFIKYSLIYFAIMLFFLLLTWPGVWRWDEFFVLEKATRLVVNPWQHSLTSILFMTALQIFPFPAGILLFQNIIMSMVVGYIVFKMSRFIDKKRYLYLVYVPFLSLAVLDSNLHPLRLSLYSYLELFFITFILFMRIDKRKWSIKLVIMSSFLISILATWRGESVYYVFLAPLVLILLFKSKLLNIHKLILVVTTFIMFSGLSSFQSYFIKDQKESDRYELTAIVEPLLPIVKEASLQDDPRLKDINQVINVELFMKHNRGIGAFWNEKELIRSNYTQEEFSTFKNTYYELVFSYLPVFFHERIDTFLATSAFFHDQLNTQRDTSKLYSFRGPPYDRFKQYSLNHPPYVDVREKTIKLLEGRDLSNYTKTTISYHVFYNVIPPLMAIFIIFIISLIKKRWTNCLLTILVLLKVPLVFAAAPDHWFMYYFPVYLIGYVFLTLFLVMFFYNKKYESKVDFFV</sequence>
<dbReference type="OrthoDB" id="2604914at2"/>
<feature type="transmembrane region" description="Helical" evidence="1">
    <location>
        <begin position="80"/>
        <end position="101"/>
    </location>
</feature>